<dbReference type="EMBL" id="JAWWNJ010000001">
    <property type="protein sequence ID" value="KAK7063881.1"/>
    <property type="molecule type" value="Genomic_DNA"/>
</dbReference>
<dbReference type="CDD" id="cd23164">
    <property type="entry name" value="Prefoldin_1"/>
    <property type="match status" value="1"/>
</dbReference>
<keyword evidence="3" id="KW-0175">Coiled coil</keyword>
<dbReference type="GO" id="GO:0016272">
    <property type="term" value="C:prefoldin complex"/>
    <property type="evidence" value="ECO:0007669"/>
    <property type="project" value="InterPro"/>
</dbReference>
<dbReference type="Pfam" id="PF01920">
    <property type="entry name" value="Prefoldin_2"/>
    <property type="match status" value="1"/>
</dbReference>
<evidence type="ECO:0000256" key="3">
    <source>
        <dbReference type="SAM" id="Coils"/>
    </source>
</evidence>
<dbReference type="GO" id="GO:0051082">
    <property type="term" value="F:unfolded protein binding"/>
    <property type="evidence" value="ECO:0007669"/>
    <property type="project" value="InterPro"/>
</dbReference>
<evidence type="ECO:0000256" key="2">
    <source>
        <dbReference type="ARBA" id="ARBA00023186"/>
    </source>
</evidence>
<dbReference type="Gene3D" id="1.10.287.370">
    <property type="match status" value="1"/>
</dbReference>
<dbReference type="InterPro" id="IPR009053">
    <property type="entry name" value="Prefoldin"/>
</dbReference>
<name>A0AAW0EEK8_9AGAR</name>
<dbReference type="Proteomes" id="UP001362999">
    <property type="component" value="Unassembled WGS sequence"/>
</dbReference>
<dbReference type="SUPFAM" id="SSF46579">
    <property type="entry name" value="Prefoldin"/>
    <property type="match status" value="1"/>
</dbReference>
<dbReference type="InterPro" id="IPR002777">
    <property type="entry name" value="PFD_beta-like"/>
</dbReference>
<protein>
    <submittedName>
        <fullName evidence="4">Prefoldin</fullName>
    </submittedName>
</protein>
<dbReference type="PANTHER" id="PTHR20903:SF0">
    <property type="entry name" value="PREFOLDIN SUBUNIT 1"/>
    <property type="match status" value="1"/>
</dbReference>
<dbReference type="AlphaFoldDB" id="A0AAW0EEK8"/>
<evidence type="ECO:0000313" key="4">
    <source>
        <dbReference type="EMBL" id="KAK7063881.1"/>
    </source>
</evidence>
<dbReference type="GO" id="GO:0005737">
    <property type="term" value="C:cytoplasm"/>
    <property type="evidence" value="ECO:0007669"/>
    <property type="project" value="TreeGrafter"/>
</dbReference>
<comment type="caution">
    <text evidence="4">The sequence shown here is derived from an EMBL/GenBank/DDBJ whole genome shotgun (WGS) entry which is preliminary data.</text>
</comment>
<evidence type="ECO:0000256" key="1">
    <source>
        <dbReference type="ARBA" id="ARBA00008045"/>
    </source>
</evidence>
<sequence>MSLPDDTLRKILIQIQQTAVQSRQALNTSMQQASVKERDRRMLQLTIEEIGAIKGDVNLYKGVGKMFMMVPRKEMEKDLKDQEKELSDDITSLNKKSKYLEKQFNDAQAQLRDIVRSSCRFVPKFQLSIADTSSIMHQSSNSAVLFAFWFPFVLVLPIPQLVSTSNFSVLISSFEPALQQTSKYLQVVKIDTLQSATHLPQSERVCFRAI</sequence>
<accession>A0AAW0EEK8</accession>
<feature type="coiled-coil region" evidence="3">
    <location>
        <begin position="76"/>
        <end position="110"/>
    </location>
</feature>
<organism evidence="4 5">
    <name type="scientific">Favolaschia claudopus</name>
    <dbReference type="NCBI Taxonomy" id="2862362"/>
    <lineage>
        <taxon>Eukaryota</taxon>
        <taxon>Fungi</taxon>
        <taxon>Dikarya</taxon>
        <taxon>Basidiomycota</taxon>
        <taxon>Agaricomycotina</taxon>
        <taxon>Agaricomycetes</taxon>
        <taxon>Agaricomycetidae</taxon>
        <taxon>Agaricales</taxon>
        <taxon>Marasmiineae</taxon>
        <taxon>Mycenaceae</taxon>
        <taxon>Favolaschia</taxon>
    </lineage>
</organism>
<comment type="similarity">
    <text evidence="1">Belongs to the prefoldin subunit beta family.</text>
</comment>
<dbReference type="GO" id="GO:0044183">
    <property type="term" value="F:protein folding chaperone"/>
    <property type="evidence" value="ECO:0007669"/>
    <property type="project" value="TreeGrafter"/>
</dbReference>
<keyword evidence="2" id="KW-0143">Chaperone</keyword>
<keyword evidence="5" id="KW-1185">Reference proteome</keyword>
<reference evidence="4 5" key="1">
    <citation type="journal article" date="2024" name="J Genomics">
        <title>Draft genome sequencing and assembly of Favolaschia claudopus CIRM-BRFM 2984 isolated from oak limbs.</title>
        <authorList>
            <person name="Navarro D."/>
            <person name="Drula E."/>
            <person name="Chaduli D."/>
            <person name="Cazenave R."/>
            <person name="Ahrendt S."/>
            <person name="Wang J."/>
            <person name="Lipzen A."/>
            <person name="Daum C."/>
            <person name="Barry K."/>
            <person name="Grigoriev I.V."/>
            <person name="Favel A."/>
            <person name="Rosso M.N."/>
            <person name="Martin F."/>
        </authorList>
    </citation>
    <scope>NUCLEOTIDE SEQUENCE [LARGE SCALE GENOMIC DNA]</scope>
    <source>
        <strain evidence="4 5">CIRM-BRFM 2984</strain>
    </source>
</reference>
<gene>
    <name evidence="4" type="ORF">R3P38DRAFT_16090</name>
</gene>
<evidence type="ECO:0000313" key="5">
    <source>
        <dbReference type="Proteomes" id="UP001362999"/>
    </source>
</evidence>
<proteinExistence type="inferred from homology"/>
<dbReference type="PANTHER" id="PTHR20903">
    <property type="entry name" value="PREFOLDIN SUBUNIT 1-RELATED"/>
    <property type="match status" value="1"/>
</dbReference>